<accession>A0A8S5UGR6</accession>
<organism evidence="2">
    <name type="scientific">Myoviridae sp. ctshb19</name>
    <dbReference type="NCBI Taxonomy" id="2825194"/>
    <lineage>
        <taxon>Viruses</taxon>
        <taxon>Duplodnaviria</taxon>
        <taxon>Heunggongvirae</taxon>
        <taxon>Uroviricota</taxon>
        <taxon>Caudoviricetes</taxon>
    </lineage>
</organism>
<evidence type="ECO:0000313" key="2">
    <source>
        <dbReference type="EMBL" id="DAF93697.1"/>
    </source>
</evidence>
<sequence>MEKQLQDIRDSIRVISDIQNLDETNPIPIRMQNSTVRRVTTVVAALREPFNEILPLNVIWFDFDPSSVFYNQARQRVSKDPDVATGTNHTWVVIDTMDQYNADQYYDAEDSAILNQADPIPAATATTLGIARLSVDPVNGAAPIAVGEGDPRLTNARKPTEHTHEEKPATMLKTPSGSINISGSPTPVVGAALFAAGNGKAVWRQVTSNDIQK</sequence>
<evidence type="ECO:0000256" key="1">
    <source>
        <dbReference type="SAM" id="MobiDB-lite"/>
    </source>
</evidence>
<name>A0A8S5UGR6_9CAUD</name>
<reference evidence="2" key="1">
    <citation type="journal article" date="2021" name="Proc. Natl. Acad. Sci. U.S.A.">
        <title>A Catalog of Tens of Thousands of Viruses from Human Metagenomes Reveals Hidden Associations with Chronic Diseases.</title>
        <authorList>
            <person name="Tisza M.J."/>
            <person name="Buck C.B."/>
        </authorList>
    </citation>
    <scope>NUCLEOTIDE SEQUENCE</scope>
    <source>
        <strain evidence="2">Ctshb19</strain>
    </source>
</reference>
<dbReference type="EMBL" id="BK016086">
    <property type="protein sequence ID" value="DAF93697.1"/>
    <property type="molecule type" value="Genomic_DNA"/>
</dbReference>
<feature type="compositionally biased region" description="Basic and acidic residues" evidence="1">
    <location>
        <begin position="158"/>
        <end position="168"/>
    </location>
</feature>
<protein>
    <submittedName>
        <fullName evidence="2">Uncharacterized protein</fullName>
    </submittedName>
</protein>
<proteinExistence type="predicted"/>
<feature type="region of interest" description="Disordered" evidence="1">
    <location>
        <begin position="145"/>
        <end position="178"/>
    </location>
</feature>